<feature type="domain" description="Solute-binding protein family 3/N-terminal" evidence="8">
    <location>
        <begin position="47"/>
        <end position="271"/>
    </location>
</feature>
<protein>
    <submittedName>
        <fullName evidence="9">Amino acid ABC transporter substrate-binding protein</fullName>
    </submittedName>
</protein>
<name>A0A2N3LH74_9BACI</name>
<evidence type="ECO:0000256" key="1">
    <source>
        <dbReference type="ARBA" id="ARBA00004196"/>
    </source>
</evidence>
<keyword evidence="3 7" id="KW-0732">Signal</keyword>
<dbReference type="InterPro" id="IPR018313">
    <property type="entry name" value="SBP_3_CS"/>
</dbReference>
<keyword evidence="10" id="KW-1185">Reference proteome</keyword>
<keyword evidence="5" id="KW-0449">Lipoprotein</keyword>
<gene>
    <name evidence="9" type="ORF">CWO92_16930</name>
</gene>
<comment type="caution">
    <text evidence="9">The sequence shown here is derived from an EMBL/GenBank/DDBJ whole genome shotgun (WGS) entry which is preliminary data.</text>
</comment>
<dbReference type="Proteomes" id="UP000233440">
    <property type="component" value="Unassembled WGS sequence"/>
</dbReference>
<sequence>MFKVHTLKRLPIALVLIAVMLVTAACGGNNTKTQEQTTWDKIKDKGELTVATSGTLYPASYHDSKSDQLTGYDVEVVREVAKRLGLKVKFVEMAFDGMLTSVNSGKVDLAANDIAITKDREKKFNFSAPYKYSFGSAIVRKSDSSGIHSLDDLKGKKAAGEATTTYMKVAREHGAKEVIYDNATNDQYLRDVSNGRTDVILNDYYLQKLAIAAYSKLNIMIEPHIRFSPSSAGMIMKKDNQELKDKIDSTLKKMKEDGTITKLSKQFFGGDDVSKKPNIKFSK</sequence>
<dbReference type="RefSeq" id="WP_101355392.1">
    <property type="nucleotide sequence ID" value="NZ_PIQO01000014.1"/>
</dbReference>
<evidence type="ECO:0000256" key="2">
    <source>
        <dbReference type="ARBA" id="ARBA00010333"/>
    </source>
</evidence>
<evidence type="ECO:0000313" key="10">
    <source>
        <dbReference type="Proteomes" id="UP000233440"/>
    </source>
</evidence>
<accession>A0A2N3LH74</accession>
<keyword evidence="4" id="KW-0564">Palmitate</keyword>
<dbReference type="EMBL" id="PIQO01000014">
    <property type="protein sequence ID" value="PKR83939.1"/>
    <property type="molecule type" value="Genomic_DNA"/>
</dbReference>
<dbReference type="SMART" id="SM00062">
    <property type="entry name" value="PBPb"/>
    <property type="match status" value="1"/>
</dbReference>
<dbReference type="PANTHER" id="PTHR35936:SF34">
    <property type="entry name" value="ABC TRANSPORTER EXTRACELLULAR-BINDING PROTEIN YCKB-RELATED"/>
    <property type="match status" value="1"/>
</dbReference>
<feature type="chain" id="PRO_5038552904" evidence="7">
    <location>
        <begin position="25"/>
        <end position="283"/>
    </location>
</feature>
<reference evidence="9 10" key="1">
    <citation type="submission" date="2017-11" db="EMBL/GenBank/DDBJ databases">
        <title>Bacillus camelliae sp. nov., isolated from pu'er tea.</title>
        <authorList>
            <person name="Niu L."/>
        </authorList>
    </citation>
    <scope>NUCLEOTIDE SEQUENCE [LARGE SCALE GENOMIC DNA]</scope>
    <source>
        <strain evidence="9 10">7578-1</strain>
    </source>
</reference>
<evidence type="ECO:0000256" key="6">
    <source>
        <dbReference type="RuleBase" id="RU003744"/>
    </source>
</evidence>
<dbReference type="PROSITE" id="PS51257">
    <property type="entry name" value="PROKAR_LIPOPROTEIN"/>
    <property type="match status" value="1"/>
</dbReference>
<comment type="similarity">
    <text evidence="2 6">Belongs to the bacterial solute-binding protein 3 family.</text>
</comment>
<dbReference type="OrthoDB" id="8613538at2"/>
<evidence type="ECO:0000256" key="3">
    <source>
        <dbReference type="ARBA" id="ARBA00022729"/>
    </source>
</evidence>
<comment type="subcellular location">
    <subcellularLocation>
        <location evidence="1">Cell envelope</location>
    </subcellularLocation>
</comment>
<evidence type="ECO:0000256" key="4">
    <source>
        <dbReference type="ARBA" id="ARBA00023139"/>
    </source>
</evidence>
<dbReference type="Pfam" id="PF00497">
    <property type="entry name" value="SBP_bac_3"/>
    <property type="match status" value="1"/>
</dbReference>
<dbReference type="AlphaFoldDB" id="A0A2N3LH74"/>
<dbReference type="SUPFAM" id="SSF53850">
    <property type="entry name" value="Periplasmic binding protein-like II"/>
    <property type="match status" value="1"/>
</dbReference>
<proteinExistence type="inferred from homology"/>
<organism evidence="9 10">
    <name type="scientific">Heyndrickxia camelliae</name>
    <dbReference type="NCBI Taxonomy" id="1707093"/>
    <lineage>
        <taxon>Bacteria</taxon>
        <taxon>Bacillati</taxon>
        <taxon>Bacillota</taxon>
        <taxon>Bacilli</taxon>
        <taxon>Bacillales</taxon>
        <taxon>Bacillaceae</taxon>
        <taxon>Heyndrickxia</taxon>
    </lineage>
</organism>
<evidence type="ECO:0000256" key="7">
    <source>
        <dbReference type="SAM" id="SignalP"/>
    </source>
</evidence>
<evidence type="ECO:0000256" key="5">
    <source>
        <dbReference type="ARBA" id="ARBA00023288"/>
    </source>
</evidence>
<dbReference type="InterPro" id="IPR001638">
    <property type="entry name" value="Solute-binding_3/MltF_N"/>
</dbReference>
<dbReference type="PANTHER" id="PTHR35936">
    <property type="entry name" value="MEMBRANE-BOUND LYTIC MUREIN TRANSGLYCOSYLASE F"/>
    <property type="match status" value="1"/>
</dbReference>
<feature type="signal peptide" evidence="7">
    <location>
        <begin position="1"/>
        <end position="24"/>
    </location>
</feature>
<dbReference type="PROSITE" id="PS01039">
    <property type="entry name" value="SBP_BACTERIAL_3"/>
    <property type="match status" value="1"/>
</dbReference>
<evidence type="ECO:0000313" key="9">
    <source>
        <dbReference type="EMBL" id="PKR83939.1"/>
    </source>
</evidence>
<evidence type="ECO:0000259" key="8">
    <source>
        <dbReference type="SMART" id="SM00062"/>
    </source>
</evidence>
<dbReference type="Gene3D" id="3.40.190.10">
    <property type="entry name" value="Periplasmic binding protein-like II"/>
    <property type="match status" value="2"/>
</dbReference>
<dbReference type="GO" id="GO:0030313">
    <property type="term" value="C:cell envelope"/>
    <property type="evidence" value="ECO:0007669"/>
    <property type="project" value="UniProtKB-SubCell"/>
</dbReference>